<keyword evidence="6 9" id="KW-1133">Transmembrane helix</keyword>
<dbReference type="PANTHER" id="PTHR23517">
    <property type="entry name" value="RESISTANCE PROTEIN MDTM, PUTATIVE-RELATED-RELATED"/>
    <property type="match status" value="1"/>
</dbReference>
<feature type="transmembrane region" description="Helical" evidence="9">
    <location>
        <begin position="220"/>
        <end position="237"/>
    </location>
</feature>
<evidence type="ECO:0000256" key="5">
    <source>
        <dbReference type="ARBA" id="ARBA00022856"/>
    </source>
</evidence>
<name>A0ABU5DCS3_9BURK</name>
<keyword evidence="2 8" id="KW-0813">Transport</keyword>
<dbReference type="Pfam" id="PF00854">
    <property type="entry name" value="PTR2"/>
    <property type="match status" value="2"/>
</dbReference>
<dbReference type="SUPFAM" id="SSF103473">
    <property type="entry name" value="MFS general substrate transporter"/>
    <property type="match status" value="1"/>
</dbReference>
<comment type="subcellular location">
    <subcellularLocation>
        <location evidence="1">Cell membrane</location>
        <topology evidence="1">Multi-pass membrane protein</topology>
    </subcellularLocation>
    <subcellularLocation>
        <location evidence="8">Membrane</location>
        <topology evidence="8">Multi-pass membrane protein</topology>
    </subcellularLocation>
</comment>
<evidence type="ECO:0000313" key="11">
    <source>
        <dbReference type="Proteomes" id="UP001285263"/>
    </source>
</evidence>
<feature type="transmembrane region" description="Helical" evidence="9">
    <location>
        <begin position="399"/>
        <end position="421"/>
    </location>
</feature>
<evidence type="ECO:0000256" key="7">
    <source>
        <dbReference type="ARBA" id="ARBA00023136"/>
    </source>
</evidence>
<feature type="transmembrane region" description="Helical" evidence="9">
    <location>
        <begin position="369"/>
        <end position="387"/>
    </location>
</feature>
<dbReference type="InterPro" id="IPR036259">
    <property type="entry name" value="MFS_trans_sf"/>
</dbReference>
<dbReference type="EMBL" id="JAXCLA010000002">
    <property type="protein sequence ID" value="MDY0743934.1"/>
    <property type="molecule type" value="Genomic_DNA"/>
</dbReference>
<evidence type="ECO:0000256" key="2">
    <source>
        <dbReference type="ARBA" id="ARBA00022448"/>
    </source>
</evidence>
<organism evidence="10 11">
    <name type="scientific">Roseateles agri</name>
    <dbReference type="NCBI Taxonomy" id="3098619"/>
    <lineage>
        <taxon>Bacteria</taxon>
        <taxon>Pseudomonadati</taxon>
        <taxon>Pseudomonadota</taxon>
        <taxon>Betaproteobacteria</taxon>
        <taxon>Burkholderiales</taxon>
        <taxon>Sphaerotilaceae</taxon>
        <taxon>Roseateles</taxon>
    </lineage>
</organism>
<dbReference type="PROSITE" id="PS01023">
    <property type="entry name" value="PTR2_2"/>
    <property type="match status" value="1"/>
</dbReference>
<proteinExistence type="inferred from homology"/>
<evidence type="ECO:0000313" key="10">
    <source>
        <dbReference type="EMBL" id="MDY0743934.1"/>
    </source>
</evidence>
<dbReference type="InterPro" id="IPR000109">
    <property type="entry name" value="POT_fam"/>
</dbReference>
<evidence type="ECO:0000256" key="8">
    <source>
        <dbReference type="RuleBase" id="RU003755"/>
    </source>
</evidence>
<keyword evidence="7 9" id="KW-0472">Membrane</keyword>
<feature type="transmembrane region" description="Helical" evidence="9">
    <location>
        <begin position="175"/>
        <end position="195"/>
    </location>
</feature>
<evidence type="ECO:0000256" key="4">
    <source>
        <dbReference type="ARBA" id="ARBA00022692"/>
    </source>
</evidence>
<keyword evidence="5" id="KW-0571">Peptide transport</keyword>
<keyword evidence="5" id="KW-0653">Protein transport</keyword>
<feature type="transmembrane region" description="Helical" evidence="9">
    <location>
        <begin position="257"/>
        <end position="285"/>
    </location>
</feature>
<dbReference type="RefSeq" id="WP_320421847.1">
    <property type="nucleotide sequence ID" value="NZ_JAXCLA010000002.1"/>
</dbReference>
<dbReference type="InterPro" id="IPR018456">
    <property type="entry name" value="PTR2_symporter_CS"/>
</dbReference>
<dbReference type="CDD" id="cd17346">
    <property type="entry name" value="MFS_DtpA_like"/>
    <property type="match status" value="1"/>
</dbReference>
<evidence type="ECO:0000256" key="9">
    <source>
        <dbReference type="SAM" id="Phobius"/>
    </source>
</evidence>
<keyword evidence="11" id="KW-1185">Reference proteome</keyword>
<reference evidence="10 11" key="1">
    <citation type="submission" date="2023-11" db="EMBL/GenBank/DDBJ databases">
        <title>Paucibacter sp. nov., isolated from fresh soil in Korea.</title>
        <authorList>
            <person name="Le N.T.T."/>
        </authorList>
    </citation>
    <scope>NUCLEOTIDE SEQUENCE [LARGE SCALE GENOMIC DNA]</scope>
    <source>
        <strain evidence="10 11">R3-3</strain>
    </source>
</reference>
<dbReference type="Proteomes" id="UP001285263">
    <property type="component" value="Unassembled WGS sequence"/>
</dbReference>
<evidence type="ECO:0000256" key="6">
    <source>
        <dbReference type="ARBA" id="ARBA00022989"/>
    </source>
</evidence>
<comment type="similarity">
    <text evidence="8">Belongs to the major facilitator superfamily. Proton-dependent oligopeptide transporter (POT/PTR) (TC 2.A.17) family.</text>
</comment>
<feature type="transmembrane region" description="Helical" evidence="9">
    <location>
        <begin position="60"/>
        <end position="80"/>
    </location>
</feature>
<comment type="caution">
    <text evidence="10">The sequence shown here is derived from an EMBL/GenBank/DDBJ whole genome shotgun (WGS) entry which is preliminary data.</text>
</comment>
<feature type="transmembrane region" description="Helical" evidence="9">
    <location>
        <begin position="297"/>
        <end position="321"/>
    </location>
</feature>
<dbReference type="Gene3D" id="1.20.1250.20">
    <property type="entry name" value="MFS general substrate transporter like domains"/>
    <property type="match status" value="2"/>
</dbReference>
<evidence type="ECO:0000256" key="1">
    <source>
        <dbReference type="ARBA" id="ARBA00004651"/>
    </source>
</evidence>
<accession>A0ABU5DCS3</accession>
<protein>
    <submittedName>
        <fullName evidence="10">Peptide MFS transporter</fullName>
    </submittedName>
</protein>
<dbReference type="NCBIfam" id="TIGR00924">
    <property type="entry name" value="yjdL_sub1_fam"/>
    <property type="match status" value="1"/>
</dbReference>
<dbReference type="InterPro" id="IPR050171">
    <property type="entry name" value="MFS_Transporters"/>
</dbReference>
<keyword evidence="4 8" id="KW-0812">Transmembrane</keyword>
<evidence type="ECO:0000256" key="3">
    <source>
        <dbReference type="ARBA" id="ARBA00022475"/>
    </source>
</evidence>
<feature type="transmembrane region" description="Helical" evidence="9">
    <location>
        <begin position="110"/>
        <end position="128"/>
    </location>
</feature>
<dbReference type="InterPro" id="IPR005279">
    <property type="entry name" value="Dipep/tripep_permease"/>
</dbReference>
<keyword evidence="3" id="KW-1003">Cell membrane</keyword>
<sequence length="426" mass="44860">MIPSTTAPGGRSSTLFGQPRGLTVLFLTEMWEKFSFFGMRALQVYYMIKQLHFSQADASLVYGLYAGGVYLTPIFGGYAADRWLGRRRAILIGGSLMALGHFAMALEALFFPALTLIAVGNGLFLPNLPSQVGDLYAADDPRRGGAYNIYYVGVNLGALLAPLVCGTLGELYGWHVGFGAAGVGMCLGLAIYALNGRYLPPDMPRAVAAPRVAGSKTGSFLPLLLVGLAVIVFRSAYEQSGNTLAVWADTQVDRHLLGFLVPVTWMQSLNPLFVFLFTPLVVAGWRRAATRGREPSSLVKMALGAGGVGLSYLLLALVAAGGQTVAGKMVDGIWLLVFFALYTLGELYILPVGLGLFARLAPAGMGATVIAAWFLASFGGNLLAGVVGRGWDALGPSGFFVAMAVLSGCAGAALLAVAPMLRRAEA</sequence>
<dbReference type="PANTHER" id="PTHR23517:SF15">
    <property type="entry name" value="PROTON-DEPENDENT OLIGOPEPTIDE FAMILY TRANSPORT PROTEIN"/>
    <property type="match status" value="1"/>
</dbReference>
<feature type="transmembrane region" description="Helical" evidence="9">
    <location>
        <begin position="333"/>
        <end position="357"/>
    </location>
</feature>
<feature type="transmembrane region" description="Helical" evidence="9">
    <location>
        <begin position="149"/>
        <end position="169"/>
    </location>
</feature>
<gene>
    <name evidence="10" type="ORF">SNE35_05435</name>
</gene>